<dbReference type="EMBL" id="CP019343">
    <property type="protein sequence ID" value="ARN72792.1"/>
    <property type="molecule type" value="Genomic_DNA"/>
</dbReference>
<evidence type="ECO:0000313" key="5">
    <source>
        <dbReference type="EMBL" id="ARN72792.1"/>
    </source>
</evidence>
<name>A0A1X9N8M7_9GAMM</name>
<evidence type="ECO:0000259" key="4">
    <source>
        <dbReference type="PROSITE" id="PS51007"/>
    </source>
</evidence>
<evidence type="ECO:0000256" key="1">
    <source>
        <dbReference type="ARBA" id="ARBA00022723"/>
    </source>
</evidence>
<dbReference type="SUPFAM" id="SSF82171">
    <property type="entry name" value="DPP6 N-terminal domain-like"/>
    <property type="match status" value="1"/>
</dbReference>
<organism evidence="5 6">
    <name type="scientific">Oceanicoccus sagamiensis</name>
    <dbReference type="NCBI Taxonomy" id="716816"/>
    <lineage>
        <taxon>Bacteria</taxon>
        <taxon>Pseudomonadati</taxon>
        <taxon>Pseudomonadota</taxon>
        <taxon>Gammaproteobacteria</taxon>
        <taxon>Cellvibrionales</taxon>
        <taxon>Spongiibacteraceae</taxon>
        <taxon>Oceanicoccus</taxon>
    </lineage>
</organism>
<keyword evidence="6" id="KW-1185">Reference proteome</keyword>
<dbReference type="GO" id="GO:0009055">
    <property type="term" value="F:electron transfer activity"/>
    <property type="evidence" value="ECO:0007669"/>
    <property type="project" value="InterPro"/>
</dbReference>
<dbReference type="Proteomes" id="UP000193450">
    <property type="component" value="Chromosome"/>
</dbReference>
<evidence type="ECO:0000256" key="3">
    <source>
        <dbReference type="PROSITE-ProRule" id="PRU00433"/>
    </source>
</evidence>
<feature type="domain" description="Cytochrome c" evidence="4">
    <location>
        <begin position="917"/>
        <end position="1046"/>
    </location>
</feature>
<protein>
    <recommendedName>
        <fullName evidence="4">Cytochrome c domain-containing protein</fullName>
    </recommendedName>
</protein>
<dbReference type="PROSITE" id="PS51007">
    <property type="entry name" value="CYTC"/>
    <property type="match status" value="1"/>
</dbReference>
<keyword evidence="1 3" id="KW-0479">Metal-binding</keyword>
<dbReference type="Pfam" id="PF18582">
    <property type="entry name" value="HZS_alpha"/>
    <property type="match status" value="1"/>
</dbReference>
<dbReference type="STRING" id="716816.BST96_00900"/>
<evidence type="ECO:0000313" key="6">
    <source>
        <dbReference type="Proteomes" id="UP000193450"/>
    </source>
</evidence>
<sequence>MLACVFLTACGGGGGGTSLSSSDESPDPVVLDIPIAYIKRPVVVDDNGDIAVNNLADPIELFDGARLLIRPRSSNLAEEIDLTDRIIEIIVAEEGADPALLGLDIKDLESSFDGSTLVFAVRAIPDIENNNDPELFTWNLWTYRFDTDQIGYVIDSPLIRNEGAESGGGQDIAPHFLTDDRIVFSSSRQSAIQEKQLNEGRGQRYSAVSEVNGNAQAMALHIYDPGNGELAQISLSRNFDLDPATLESGEIIFSRLNSNRQYSLFQINPSGGQLSALYGSNSSDVIAAEESTEGNNESIQFLQPRELPDGRILTLIRPQNQSQPGGDIAIINTQGFVDILTTVLDYDGSDERGQVALSDIDINALDELSPGGKYLSAYPLKDGTGRVLVSWSPCRIENSEGLYIPCSIADSDDQIDDAFVAAPPLFGLWIFSPNDGTQLPVVLAEEGFIISEVVIAEPRSFPTTPDEEGVFDPVLAAENQGVIIIDSIYNLDDGVSPSAPLGIAAYSEPGTFAYAERPARFIRVIQPVPIPNDDVLDDLPNAGGRYDLLEILGYVPVEPDGSVTVKVPANTPVMLNILDENGRRISTRHDNWLQVAQGEILRCVGCHDSSSDIPHGRLDSQPASSNPGAIALSTGLEGFIGADPALFASELGQTMAEVYELRKPDDDDTKTVRDLQLELTYIDEWTDRSVHIPDPDIDLSYDSSWDIPEANAIIAPNLDPALQGRIVINYNDHIQPIWERERTITQDGLEVLGPNGTAVTNCIGCHSSDNDTRVPAGQLDLSSTIADGIFTRSYLELTRPDNEQWINSTGAVADRQRLCTELDDNGNELTVALSFNVSASVNRGSALASRNFFNCFEVNNTDQCGAFIQDLSVPPSNCTDDGGTVSENGALTTKVTPGTFAEAQALMAALDTPLSLTDDPQLMSVLRTHCASCHSVAGGEVPHSDSDDDIAYNELVNSINLVNPAASTFVIRLSVQNHQCGDAAACDALGVVMEEAISTFASAVPEETISNVVSGGSISTEETFNHFGLLTPSERRLMSEWLDIGSPFYNNPFDPRLFD</sequence>
<reference evidence="5 6" key="1">
    <citation type="submission" date="2016-11" db="EMBL/GenBank/DDBJ databases">
        <title>Trade-off between light-utilization and light-protection in marine flavobacteria.</title>
        <authorList>
            <person name="Kumagai Y."/>
        </authorList>
    </citation>
    <scope>NUCLEOTIDE SEQUENCE [LARGE SCALE GENOMIC DNA]</scope>
    <source>
        <strain evidence="5 6">NBRC 107125</strain>
    </source>
</reference>
<dbReference type="InterPro" id="IPR009056">
    <property type="entry name" value="Cyt_c-like_dom"/>
</dbReference>
<dbReference type="InterPro" id="IPR040698">
    <property type="entry name" value="HZS_alpha_mid"/>
</dbReference>
<gene>
    <name evidence="5" type="ORF">BST96_00900</name>
</gene>
<keyword evidence="3" id="KW-0349">Heme</keyword>
<dbReference type="GO" id="GO:0046872">
    <property type="term" value="F:metal ion binding"/>
    <property type="evidence" value="ECO:0007669"/>
    <property type="project" value="UniProtKB-KW"/>
</dbReference>
<dbReference type="KEGG" id="osg:BST96_00900"/>
<accession>A0A1X9N8M7</accession>
<proteinExistence type="predicted"/>
<keyword evidence="2 3" id="KW-0408">Iron</keyword>
<dbReference type="AlphaFoldDB" id="A0A1X9N8M7"/>
<evidence type="ECO:0000256" key="2">
    <source>
        <dbReference type="ARBA" id="ARBA00023004"/>
    </source>
</evidence>
<dbReference type="GO" id="GO:0020037">
    <property type="term" value="F:heme binding"/>
    <property type="evidence" value="ECO:0007669"/>
    <property type="project" value="InterPro"/>
</dbReference>